<feature type="binding site" description="in other chain" evidence="6">
    <location>
        <begin position="121"/>
        <end position="129"/>
    </location>
    <ligand>
        <name>5-phospho-alpha-D-ribose 1-diphosphate</name>
        <dbReference type="ChEBI" id="CHEBI:58017"/>
        <note>ligand shared between dimeric partners</note>
    </ligand>
</feature>
<dbReference type="HAMAP" id="MF_01208">
    <property type="entry name" value="PyrE"/>
    <property type="match status" value="1"/>
</dbReference>
<accession>A0A6B1DQ74</accession>
<comment type="caution">
    <text evidence="8">The sequence shown here is derived from an EMBL/GenBank/DDBJ whole genome shotgun (WGS) entry which is preliminary data.</text>
</comment>
<comment type="caution">
    <text evidence="6">Lacks conserved residue(s) required for the propagation of feature annotation.</text>
</comment>
<sequence>MNTAGAPNSGLFDLLLEVQALQFGEFTLTSGAKSLIYMDLRRVGSHAGLLRLCALGVKDQLDPLAPDRIAAVPMGALALGGAVTVESGVPLIFTRSASKTHGLQRQIEGLFQPGENVAIVEDLVTTGGSVIEVADILRNADLSVTDVVVLTCRNRQAEVRLREAGLRMHAVFDLREAVDHFLAGGHISPEQHQAVVQVLEPQESLQSVAGEHA</sequence>
<dbReference type="UniPathway" id="UPA00070">
    <property type="reaction ID" value="UER00119"/>
</dbReference>
<keyword evidence="4 6" id="KW-0808">Transferase</keyword>
<evidence type="ECO:0000256" key="4">
    <source>
        <dbReference type="ARBA" id="ARBA00022679"/>
    </source>
</evidence>
<keyword evidence="5 6" id="KW-0665">Pyrimidine biosynthesis</keyword>
<dbReference type="GO" id="GO:0019856">
    <property type="term" value="P:pyrimidine nucleobase biosynthetic process"/>
    <property type="evidence" value="ECO:0007669"/>
    <property type="project" value="TreeGrafter"/>
</dbReference>
<dbReference type="Gene3D" id="3.40.50.2020">
    <property type="match status" value="1"/>
</dbReference>
<dbReference type="PANTHER" id="PTHR19278:SF9">
    <property type="entry name" value="URIDINE 5'-MONOPHOSPHATE SYNTHASE"/>
    <property type="match status" value="1"/>
</dbReference>
<evidence type="ECO:0000259" key="7">
    <source>
        <dbReference type="Pfam" id="PF00156"/>
    </source>
</evidence>
<dbReference type="GO" id="GO:0044205">
    <property type="term" value="P:'de novo' UMP biosynthetic process"/>
    <property type="evidence" value="ECO:0007669"/>
    <property type="project" value="UniProtKB-UniRule"/>
</dbReference>
<feature type="binding site" evidence="6">
    <location>
        <position position="99"/>
    </location>
    <ligand>
        <name>5-phospho-alpha-D-ribose 1-diphosphate</name>
        <dbReference type="ChEBI" id="CHEBI:58017"/>
        <note>ligand shared between dimeric partners</note>
    </ligand>
</feature>
<comment type="cofactor">
    <cofactor evidence="6">
        <name>Mg(2+)</name>
        <dbReference type="ChEBI" id="CHEBI:18420"/>
    </cofactor>
</comment>
<evidence type="ECO:0000256" key="2">
    <source>
        <dbReference type="ARBA" id="ARBA00011971"/>
    </source>
</evidence>
<dbReference type="EMBL" id="VXPY01000008">
    <property type="protein sequence ID" value="MYD88872.1"/>
    <property type="molecule type" value="Genomic_DNA"/>
</dbReference>
<dbReference type="CDD" id="cd06223">
    <property type="entry name" value="PRTases_typeI"/>
    <property type="match status" value="1"/>
</dbReference>
<dbReference type="SUPFAM" id="SSF53271">
    <property type="entry name" value="PRTase-like"/>
    <property type="match status" value="1"/>
</dbReference>
<evidence type="ECO:0000256" key="6">
    <source>
        <dbReference type="HAMAP-Rule" id="MF_01208"/>
    </source>
</evidence>
<dbReference type="GO" id="GO:0004588">
    <property type="term" value="F:orotate phosphoribosyltransferase activity"/>
    <property type="evidence" value="ECO:0007669"/>
    <property type="project" value="UniProtKB-UniRule"/>
</dbReference>
<feature type="binding site" evidence="6">
    <location>
        <position position="153"/>
    </location>
    <ligand>
        <name>orotate</name>
        <dbReference type="ChEBI" id="CHEBI:30839"/>
    </ligand>
</feature>
<feature type="binding site" evidence="6">
    <location>
        <position position="125"/>
    </location>
    <ligand>
        <name>orotate</name>
        <dbReference type="ChEBI" id="CHEBI:30839"/>
    </ligand>
</feature>
<feature type="binding site" evidence="6">
    <location>
        <position position="95"/>
    </location>
    <ligand>
        <name>5-phospho-alpha-D-ribose 1-diphosphate</name>
        <dbReference type="ChEBI" id="CHEBI:58017"/>
        <note>ligand shared between dimeric partners</note>
    </ligand>
</feature>
<dbReference type="InterPro" id="IPR029057">
    <property type="entry name" value="PRTase-like"/>
</dbReference>
<feature type="binding site" evidence="6">
    <location>
        <position position="101"/>
    </location>
    <ligand>
        <name>5-phospho-alpha-D-ribose 1-diphosphate</name>
        <dbReference type="ChEBI" id="CHEBI:58017"/>
        <note>ligand shared between dimeric partners</note>
    </ligand>
</feature>
<comment type="function">
    <text evidence="6">Catalyzes the transfer of a ribosyl phosphate group from 5-phosphoribose 1-diphosphate to orotate, leading to the formation of orotidine monophosphate (OMP).</text>
</comment>
<protein>
    <recommendedName>
        <fullName evidence="2 6">Orotate phosphoribosyltransferase</fullName>
        <shortName evidence="6">OPRT</shortName>
        <shortName evidence="6">OPRTase</shortName>
        <ecNumber evidence="2 6">2.4.2.10</ecNumber>
    </recommendedName>
</protein>
<dbReference type="GO" id="GO:0004590">
    <property type="term" value="F:orotidine-5'-phosphate decarboxylase activity"/>
    <property type="evidence" value="ECO:0007669"/>
    <property type="project" value="TreeGrafter"/>
</dbReference>
<dbReference type="EC" id="2.4.2.10" evidence="2 6"/>
<organism evidence="8">
    <name type="scientific">Caldilineaceae bacterium SB0662_bin_9</name>
    <dbReference type="NCBI Taxonomy" id="2605258"/>
    <lineage>
        <taxon>Bacteria</taxon>
        <taxon>Bacillati</taxon>
        <taxon>Chloroflexota</taxon>
        <taxon>Caldilineae</taxon>
        <taxon>Caldilineales</taxon>
        <taxon>Caldilineaceae</taxon>
    </lineage>
</organism>
<comment type="similarity">
    <text evidence="6">Belongs to the purine/pyrimidine phosphoribosyltransferase family. PyrE subfamily.</text>
</comment>
<dbReference type="GO" id="GO:0000287">
    <property type="term" value="F:magnesium ion binding"/>
    <property type="evidence" value="ECO:0007669"/>
    <property type="project" value="UniProtKB-UniRule"/>
</dbReference>
<keyword evidence="3 6" id="KW-0328">Glycosyltransferase</keyword>
<dbReference type="InterPro" id="IPR023031">
    <property type="entry name" value="OPRT"/>
</dbReference>
<dbReference type="NCBIfam" id="TIGR00336">
    <property type="entry name" value="pyrE"/>
    <property type="match status" value="1"/>
</dbReference>
<dbReference type="PANTHER" id="PTHR19278">
    <property type="entry name" value="OROTATE PHOSPHORIBOSYLTRANSFERASE"/>
    <property type="match status" value="1"/>
</dbReference>
<gene>
    <name evidence="6 8" type="primary">pyrE</name>
    <name evidence="8" type="ORF">F4Y08_00830</name>
</gene>
<comment type="catalytic activity">
    <reaction evidence="6">
        <text>orotidine 5'-phosphate + diphosphate = orotate + 5-phospho-alpha-D-ribose 1-diphosphate</text>
        <dbReference type="Rhea" id="RHEA:10380"/>
        <dbReference type="ChEBI" id="CHEBI:30839"/>
        <dbReference type="ChEBI" id="CHEBI:33019"/>
        <dbReference type="ChEBI" id="CHEBI:57538"/>
        <dbReference type="ChEBI" id="CHEBI:58017"/>
        <dbReference type="EC" id="2.4.2.10"/>
    </reaction>
</comment>
<keyword evidence="6" id="KW-0460">Magnesium</keyword>
<reference evidence="8" key="1">
    <citation type="submission" date="2019-09" db="EMBL/GenBank/DDBJ databases">
        <title>Characterisation of the sponge microbiome using genome-centric metagenomics.</title>
        <authorList>
            <person name="Engelberts J.P."/>
            <person name="Robbins S.J."/>
            <person name="De Goeij J.M."/>
            <person name="Aranda M."/>
            <person name="Bell S.C."/>
            <person name="Webster N.S."/>
        </authorList>
    </citation>
    <scope>NUCLEOTIDE SEQUENCE</scope>
    <source>
        <strain evidence="8">SB0662_bin_9</strain>
    </source>
</reference>
<evidence type="ECO:0000313" key="8">
    <source>
        <dbReference type="EMBL" id="MYD88872.1"/>
    </source>
</evidence>
<comment type="subunit">
    <text evidence="6">Homodimer.</text>
</comment>
<dbReference type="Pfam" id="PF00156">
    <property type="entry name" value="Pribosyltran"/>
    <property type="match status" value="1"/>
</dbReference>
<proteinExistence type="inferred from homology"/>
<evidence type="ECO:0000256" key="5">
    <source>
        <dbReference type="ARBA" id="ARBA00022975"/>
    </source>
</evidence>
<comment type="pathway">
    <text evidence="1 6">Pyrimidine metabolism; UMP biosynthesis via de novo pathway; UMP from orotate: step 1/2.</text>
</comment>
<dbReference type="InterPro" id="IPR000836">
    <property type="entry name" value="PRTase_dom"/>
</dbReference>
<dbReference type="AlphaFoldDB" id="A0A6B1DQ74"/>
<dbReference type="InterPro" id="IPR004467">
    <property type="entry name" value="Or_phspho_trans_dom"/>
</dbReference>
<evidence type="ECO:0000256" key="3">
    <source>
        <dbReference type="ARBA" id="ARBA00022676"/>
    </source>
</evidence>
<name>A0A6B1DQ74_9CHLR</name>
<feature type="domain" description="Phosphoribosyltransferase" evidence="7">
    <location>
        <begin position="63"/>
        <end position="157"/>
    </location>
</feature>
<evidence type="ECO:0000256" key="1">
    <source>
        <dbReference type="ARBA" id="ARBA00004889"/>
    </source>
</evidence>